<evidence type="ECO:0000313" key="7">
    <source>
        <dbReference type="Proteomes" id="UP000224567"/>
    </source>
</evidence>
<dbReference type="InterPro" id="IPR000552">
    <property type="entry name" value="Ribosomal_eL44"/>
</dbReference>
<gene>
    <name evidence="6" type="ORF">CQW23_08635</name>
</gene>
<dbReference type="AlphaFoldDB" id="A0A2G2X9M1"/>
<dbReference type="Proteomes" id="UP000224567">
    <property type="component" value="Unassembled WGS sequence"/>
</dbReference>
<dbReference type="FunFam" id="3.10.450.80:FF:000001">
    <property type="entry name" value="60S ribosomal protein L44"/>
    <property type="match status" value="1"/>
</dbReference>
<reference evidence="7" key="2">
    <citation type="journal article" date="2017" name="J. Anim. Genet.">
        <title>Multiple reference genome sequences of hot pepper reveal the massive evolution of plant disease resistance genes by retroduplication.</title>
        <authorList>
            <person name="Kim S."/>
            <person name="Park J."/>
            <person name="Yeom S.-I."/>
            <person name="Kim Y.-M."/>
            <person name="Seo E."/>
            <person name="Kim K.-T."/>
            <person name="Kim M.-S."/>
            <person name="Lee J.M."/>
            <person name="Cheong K."/>
            <person name="Shin H.-S."/>
            <person name="Kim S.-B."/>
            <person name="Han K."/>
            <person name="Lee J."/>
            <person name="Park M."/>
            <person name="Lee H.-A."/>
            <person name="Lee H.-Y."/>
            <person name="Lee Y."/>
            <person name="Oh S."/>
            <person name="Lee J.H."/>
            <person name="Choi E."/>
            <person name="Choi E."/>
            <person name="Lee S.E."/>
            <person name="Jeon J."/>
            <person name="Kim H."/>
            <person name="Choi G."/>
            <person name="Song H."/>
            <person name="Lee J."/>
            <person name="Lee S.-C."/>
            <person name="Kwon J.-K."/>
            <person name="Lee H.-Y."/>
            <person name="Koo N."/>
            <person name="Hong Y."/>
            <person name="Kim R.W."/>
            <person name="Kang W.-H."/>
            <person name="Huh J.H."/>
            <person name="Kang B.-C."/>
            <person name="Yang T.-J."/>
            <person name="Lee Y.-H."/>
            <person name="Bennetzen J.L."/>
            <person name="Choi D."/>
        </authorList>
    </citation>
    <scope>NUCLEOTIDE SEQUENCE [LARGE SCALE GENOMIC DNA]</scope>
    <source>
        <strain evidence="7">cv. PBC81</strain>
    </source>
</reference>
<evidence type="ECO:0000256" key="4">
    <source>
        <dbReference type="RuleBase" id="RU000666"/>
    </source>
</evidence>
<dbReference type="InterPro" id="IPR053708">
    <property type="entry name" value="Ribosomal_LSU_eL42"/>
</dbReference>
<comment type="caution">
    <text evidence="6">The sequence shown here is derived from an EMBL/GenBank/DDBJ whole genome shotgun (WGS) entry which is preliminary data.</text>
</comment>
<keyword evidence="3 4" id="KW-0687">Ribonucleoprotein</keyword>
<comment type="similarity">
    <text evidence="1 4">Belongs to the eukaryotic ribosomal protein eL42 family.</text>
</comment>
<dbReference type="GO" id="GO:1990904">
    <property type="term" value="C:ribonucleoprotein complex"/>
    <property type="evidence" value="ECO:0007669"/>
    <property type="project" value="UniProtKB-KW"/>
</dbReference>
<dbReference type="InterPro" id="IPR011332">
    <property type="entry name" value="Ribosomal_zn-bd"/>
</dbReference>
<feature type="compositionally biased region" description="Basic and acidic residues" evidence="5">
    <location>
        <begin position="119"/>
        <end position="133"/>
    </location>
</feature>
<evidence type="ECO:0000256" key="2">
    <source>
        <dbReference type="ARBA" id="ARBA00022980"/>
    </source>
</evidence>
<protein>
    <submittedName>
        <fullName evidence="6">60S ribosomal protein L44</fullName>
    </submittedName>
</protein>
<dbReference type="Gene3D" id="3.10.450.80">
    <property type="match status" value="1"/>
</dbReference>
<feature type="region of interest" description="Disordered" evidence="5">
    <location>
        <begin position="119"/>
        <end position="144"/>
    </location>
</feature>
<feature type="region of interest" description="Disordered" evidence="5">
    <location>
        <begin position="48"/>
        <end position="76"/>
    </location>
</feature>
<accession>A0A2G2X9M1</accession>
<dbReference type="EMBL" id="MLFT02000003">
    <property type="protein sequence ID" value="PHT54173.1"/>
    <property type="molecule type" value="Genomic_DNA"/>
</dbReference>
<dbReference type="OrthoDB" id="1282427at2759"/>
<evidence type="ECO:0000256" key="1">
    <source>
        <dbReference type="ARBA" id="ARBA00009364"/>
    </source>
</evidence>
<dbReference type="GO" id="GO:0003735">
    <property type="term" value="F:structural constituent of ribosome"/>
    <property type="evidence" value="ECO:0007669"/>
    <property type="project" value="InterPro"/>
</dbReference>
<name>A0A2G2X9M1_CAPBA</name>
<dbReference type="Pfam" id="PF00935">
    <property type="entry name" value="Ribosomal_L44"/>
    <property type="match status" value="1"/>
</dbReference>
<evidence type="ECO:0000313" key="6">
    <source>
        <dbReference type="EMBL" id="PHT54173.1"/>
    </source>
</evidence>
<evidence type="ECO:0000256" key="5">
    <source>
        <dbReference type="SAM" id="MobiDB-lite"/>
    </source>
</evidence>
<dbReference type="PROSITE" id="PS01172">
    <property type="entry name" value="RIBOSOMAL_L44E"/>
    <property type="match status" value="1"/>
</dbReference>
<organism evidence="6 7">
    <name type="scientific">Capsicum baccatum</name>
    <name type="common">Peruvian pepper</name>
    <dbReference type="NCBI Taxonomy" id="33114"/>
    <lineage>
        <taxon>Eukaryota</taxon>
        <taxon>Viridiplantae</taxon>
        <taxon>Streptophyta</taxon>
        <taxon>Embryophyta</taxon>
        <taxon>Tracheophyta</taxon>
        <taxon>Spermatophyta</taxon>
        <taxon>Magnoliopsida</taxon>
        <taxon>eudicotyledons</taxon>
        <taxon>Gunneridae</taxon>
        <taxon>Pentapetalae</taxon>
        <taxon>asterids</taxon>
        <taxon>lamiids</taxon>
        <taxon>Solanales</taxon>
        <taxon>Solanaceae</taxon>
        <taxon>Solanoideae</taxon>
        <taxon>Capsiceae</taxon>
        <taxon>Capsicum</taxon>
    </lineage>
</organism>
<keyword evidence="7" id="KW-1185">Reference proteome</keyword>
<dbReference type="GO" id="GO:0006412">
    <property type="term" value="P:translation"/>
    <property type="evidence" value="ECO:0007669"/>
    <property type="project" value="InterPro"/>
</dbReference>
<keyword evidence="2 4" id="KW-0689">Ribosomal protein</keyword>
<proteinExistence type="inferred from homology"/>
<feature type="compositionally biased region" description="Acidic residues" evidence="5">
    <location>
        <begin position="134"/>
        <end position="144"/>
    </location>
</feature>
<sequence>MLCNQEVTGSSFENSLRQNYKVNVPKTKKTYCKSKECKKHTLHKVTQYKKGKDSLAAQGKRRYDRKQSGYGGQTKPVFHKKAKTTKKIVLRLQCQGCKHVSQHPIKVLEHEISKKRIENNIRKDQRDSSKEELSEQEEEDINGESDCILDENNVNYGSKLWSKDEKTGNYRLTHGLPGGRKFRTMENLYENTIRLSPVEDEFNWEFPTNKDPINMNVLTKEDSSIKTNKEDVGSKRKEIENDNGKKDAEWSWFRFDKGRILGPRPQVVGFEIERASCGSQ</sequence>
<dbReference type="SUPFAM" id="SSF57829">
    <property type="entry name" value="Zn-binding ribosomal proteins"/>
    <property type="match status" value="1"/>
</dbReference>
<reference evidence="6 7" key="1">
    <citation type="journal article" date="2017" name="Genome Biol.">
        <title>New reference genome sequences of hot pepper reveal the massive evolution of plant disease-resistance genes by retroduplication.</title>
        <authorList>
            <person name="Kim S."/>
            <person name="Park J."/>
            <person name="Yeom S.I."/>
            <person name="Kim Y.M."/>
            <person name="Seo E."/>
            <person name="Kim K.T."/>
            <person name="Kim M.S."/>
            <person name="Lee J.M."/>
            <person name="Cheong K."/>
            <person name="Shin H.S."/>
            <person name="Kim S.B."/>
            <person name="Han K."/>
            <person name="Lee J."/>
            <person name="Park M."/>
            <person name="Lee H.A."/>
            <person name="Lee H.Y."/>
            <person name="Lee Y."/>
            <person name="Oh S."/>
            <person name="Lee J.H."/>
            <person name="Choi E."/>
            <person name="Choi E."/>
            <person name="Lee S.E."/>
            <person name="Jeon J."/>
            <person name="Kim H."/>
            <person name="Choi G."/>
            <person name="Song H."/>
            <person name="Lee J."/>
            <person name="Lee S.C."/>
            <person name="Kwon J.K."/>
            <person name="Lee H.Y."/>
            <person name="Koo N."/>
            <person name="Hong Y."/>
            <person name="Kim R.W."/>
            <person name="Kang W.H."/>
            <person name="Huh J.H."/>
            <person name="Kang B.C."/>
            <person name="Yang T.J."/>
            <person name="Lee Y.H."/>
            <person name="Bennetzen J.L."/>
            <person name="Choi D."/>
        </authorList>
    </citation>
    <scope>NUCLEOTIDE SEQUENCE [LARGE SCALE GENOMIC DNA]</scope>
    <source>
        <strain evidence="7">cv. PBC81</strain>
    </source>
</reference>
<dbReference type="GO" id="GO:0005840">
    <property type="term" value="C:ribosome"/>
    <property type="evidence" value="ECO:0007669"/>
    <property type="project" value="UniProtKB-KW"/>
</dbReference>
<dbReference type="PANTHER" id="PTHR10369">
    <property type="entry name" value="60S RIBOSOMAL PROTEIN L36A/L44"/>
    <property type="match status" value="1"/>
</dbReference>
<evidence type="ECO:0000256" key="3">
    <source>
        <dbReference type="ARBA" id="ARBA00023274"/>
    </source>
</evidence>
<dbReference type="STRING" id="33114.A0A2G2X9M1"/>